<organism evidence="1 2">
    <name type="scientific">Paraburkholderia phenazinium</name>
    <dbReference type="NCBI Taxonomy" id="60549"/>
    <lineage>
        <taxon>Bacteria</taxon>
        <taxon>Pseudomonadati</taxon>
        <taxon>Pseudomonadota</taxon>
        <taxon>Betaproteobacteria</taxon>
        <taxon>Burkholderiales</taxon>
        <taxon>Burkholderiaceae</taxon>
        <taxon>Paraburkholderia</taxon>
    </lineage>
</organism>
<dbReference type="Proteomes" id="UP000185151">
    <property type="component" value="Unassembled WGS sequence"/>
</dbReference>
<reference evidence="1 2" key="1">
    <citation type="submission" date="2016-11" db="EMBL/GenBank/DDBJ databases">
        <authorList>
            <person name="Jaros S."/>
            <person name="Januszkiewicz K."/>
            <person name="Wedrychowicz H."/>
        </authorList>
    </citation>
    <scope>NUCLEOTIDE SEQUENCE [LARGE SCALE GENOMIC DNA]</scope>
    <source>
        <strain evidence="1 2">GAS95</strain>
    </source>
</reference>
<dbReference type="InterPro" id="IPR050767">
    <property type="entry name" value="Sel1_AlgK"/>
</dbReference>
<evidence type="ECO:0000313" key="2">
    <source>
        <dbReference type="Proteomes" id="UP000185151"/>
    </source>
</evidence>
<sequence>MTAHLTQHAFAWYRSVTRPNFIATLRPVCSSALLIAGVLSLYAPHVFADIKSAEQAMQQQRFADALAELQPLAKAGNAQAQVDLGTLLMLGQGLPRDDAAALTLFNQAAKAGDPLGDLGLASFYVLRQPGPQSYARAEALYRKHALEGNAMAQAGPGGLYLTGCGTGFRAGLYGHRPALRRGSWREGRRCASL</sequence>
<dbReference type="InterPro" id="IPR006597">
    <property type="entry name" value="Sel1-like"/>
</dbReference>
<dbReference type="AlphaFoldDB" id="A0A1N6LHA9"/>
<keyword evidence="2" id="KW-1185">Reference proteome</keyword>
<dbReference type="PANTHER" id="PTHR11102:SF160">
    <property type="entry name" value="ERAD-ASSOCIATED E3 UBIQUITIN-PROTEIN LIGASE COMPONENT HRD3"/>
    <property type="match status" value="1"/>
</dbReference>
<evidence type="ECO:0008006" key="3">
    <source>
        <dbReference type="Google" id="ProtNLM"/>
    </source>
</evidence>
<dbReference type="PANTHER" id="PTHR11102">
    <property type="entry name" value="SEL-1-LIKE PROTEIN"/>
    <property type="match status" value="1"/>
</dbReference>
<accession>A0A1N6LHA9</accession>
<proteinExistence type="predicted"/>
<dbReference type="SUPFAM" id="SSF81901">
    <property type="entry name" value="HCP-like"/>
    <property type="match status" value="1"/>
</dbReference>
<name>A0A1N6LHA9_9BURK</name>
<gene>
    <name evidence="1" type="ORF">SAMN05444165_7352</name>
</gene>
<dbReference type="EMBL" id="FSRU01000003">
    <property type="protein sequence ID" value="SIO68202.1"/>
    <property type="molecule type" value="Genomic_DNA"/>
</dbReference>
<evidence type="ECO:0000313" key="1">
    <source>
        <dbReference type="EMBL" id="SIO68202.1"/>
    </source>
</evidence>
<dbReference type="Gene3D" id="1.25.40.10">
    <property type="entry name" value="Tetratricopeptide repeat domain"/>
    <property type="match status" value="1"/>
</dbReference>
<protein>
    <recommendedName>
        <fullName evidence="3">Sel1 repeat-containing protein</fullName>
    </recommendedName>
</protein>
<dbReference type="InterPro" id="IPR011990">
    <property type="entry name" value="TPR-like_helical_dom_sf"/>
</dbReference>
<dbReference type="SMART" id="SM00671">
    <property type="entry name" value="SEL1"/>
    <property type="match status" value="2"/>
</dbReference>